<organism evidence="2 3">
    <name type="scientific">Steinernema carpocapsae</name>
    <name type="common">Entomopathogenic nematode</name>
    <dbReference type="NCBI Taxonomy" id="34508"/>
    <lineage>
        <taxon>Eukaryota</taxon>
        <taxon>Metazoa</taxon>
        <taxon>Ecdysozoa</taxon>
        <taxon>Nematoda</taxon>
        <taxon>Chromadorea</taxon>
        <taxon>Rhabditida</taxon>
        <taxon>Tylenchina</taxon>
        <taxon>Panagrolaimomorpha</taxon>
        <taxon>Strongyloidoidea</taxon>
        <taxon>Steinernematidae</taxon>
        <taxon>Steinernema</taxon>
    </lineage>
</organism>
<name>A0A4U5NY52_STECR</name>
<feature type="compositionally biased region" description="Low complexity" evidence="1">
    <location>
        <begin position="50"/>
        <end position="60"/>
    </location>
</feature>
<evidence type="ECO:0000313" key="3">
    <source>
        <dbReference type="Proteomes" id="UP000298663"/>
    </source>
</evidence>
<dbReference type="AlphaFoldDB" id="A0A4U5NY52"/>
<evidence type="ECO:0000256" key="1">
    <source>
        <dbReference type="SAM" id="MobiDB-lite"/>
    </source>
</evidence>
<protein>
    <submittedName>
        <fullName evidence="2">Uncharacterized protein</fullName>
    </submittedName>
</protein>
<gene>
    <name evidence="2" type="ORF">L596_012728</name>
</gene>
<reference evidence="2 3" key="2">
    <citation type="journal article" date="2019" name="G3 (Bethesda)">
        <title>Hybrid Assembly of the Genome of the Entomopathogenic Nematode Steinernema carpocapsae Identifies the X-Chromosome.</title>
        <authorList>
            <person name="Serra L."/>
            <person name="Macchietto M."/>
            <person name="Macias-Munoz A."/>
            <person name="McGill C.J."/>
            <person name="Rodriguez I.M."/>
            <person name="Rodriguez B."/>
            <person name="Murad R."/>
            <person name="Mortazavi A."/>
        </authorList>
    </citation>
    <scope>NUCLEOTIDE SEQUENCE [LARGE SCALE GENOMIC DNA]</scope>
    <source>
        <strain evidence="2 3">ALL</strain>
    </source>
</reference>
<comment type="caution">
    <text evidence="2">The sequence shown here is derived from an EMBL/GenBank/DDBJ whole genome shotgun (WGS) entry which is preliminary data.</text>
</comment>
<sequence>MNSHRSCEQFGPGWQTAAYMRTTRGGVWQEASAFDETVELLQQQPLVHDTSLSTLESTSTVNELHDDEGPKRKKPRYDGSNPEKDAQEILKLLVGGFSERSGHENWIKVLVDTFGCKGHLGGGMGGGGQVF</sequence>
<reference evidence="2 3" key="1">
    <citation type="journal article" date="2015" name="Genome Biol.">
        <title>Comparative genomics of Steinernema reveals deeply conserved gene regulatory networks.</title>
        <authorList>
            <person name="Dillman A.R."/>
            <person name="Macchietto M."/>
            <person name="Porter C.F."/>
            <person name="Rogers A."/>
            <person name="Williams B."/>
            <person name="Antoshechkin I."/>
            <person name="Lee M.M."/>
            <person name="Goodwin Z."/>
            <person name="Lu X."/>
            <person name="Lewis E.E."/>
            <person name="Goodrich-Blair H."/>
            <person name="Stock S.P."/>
            <person name="Adams B.J."/>
            <person name="Sternberg P.W."/>
            <person name="Mortazavi A."/>
        </authorList>
    </citation>
    <scope>NUCLEOTIDE SEQUENCE [LARGE SCALE GENOMIC DNA]</scope>
    <source>
        <strain evidence="2 3">ALL</strain>
    </source>
</reference>
<accession>A0A4U5NY52</accession>
<feature type="region of interest" description="Disordered" evidence="1">
    <location>
        <begin position="49"/>
        <end position="84"/>
    </location>
</feature>
<keyword evidence="3" id="KW-1185">Reference proteome</keyword>
<proteinExistence type="predicted"/>
<evidence type="ECO:0000313" key="2">
    <source>
        <dbReference type="EMBL" id="TKR88496.1"/>
    </source>
</evidence>
<dbReference type="EMBL" id="AZBU02000003">
    <property type="protein sequence ID" value="TKR88496.1"/>
    <property type="molecule type" value="Genomic_DNA"/>
</dbReference>
<dbReference type="Proteomes" id="UP000298663">
    <property type="component" value="Unassembled WGS sequence"/>
</dbReference>